<keyword evidence="1" id="KW-0812">Transmembrane</keyword>
<evidence type="ECO:0000313" key="2">
    <source>
        <dbReference type="EMBL" id="TPN86166.1"/>
    </source>
</evidence>
<keyword evidence="3" id="KW-1185">Reference proteome</keyword>
<dbReference type="AlphaFoldDB" id="A0A504J5H8"/>
<feature type="transmembrane region" description="Helical" evidence="1">
    <location>
        <begin position="7"/>
        <end position="25"/>
    </location>
</feature>
<keyword evidence="1" id="KW-1133">Transmembrane helix</keyword>
<gene>
    <name evidence="2" type="ORF">FHK87_12915</name>
</gene>
<evidence type="ECO:0000313" key="3">
    <source>
        <dbReference type="Proteomes" id="UP000315540"/>
    </source>
</evidence>
<name>A0A504J5H8_9FLAO</name>
<dbReference type="EMBL" id="VFWZ01000003">
    <property type="protein sequence ID" value="TPN86166.1"/>
    <property type="molecule type" value="Genomic_DNA"/>
</dbReference>
<evidence type="ECO:0000256" key="1">
    <source>
        <dbReference type="SAM" id="Phobius"/>
    </source>
</evidence>
<dbReference type="Proteomes" id="UP000315540">
    <property type="component" value="Unassembled WGS sequence"/>
</dbReference>
<organism evidence="2 3">
    <name type="scientific">Aquimarina algicola</name>
    <dbReference type="NCBI Taxonomy" id="2589995"/>
    <lineage>
        <taxon>Bacteria</taxon>
        <taxon>Pseudomonadati</taxon>
        <taxon>Bacteroidota</taxon>
        <taxon>Flavobacteriia</taxon>
        <taxon>Flavobacteriales</taxon>
        <taxon>Flavobacteriaceae</taxon>
        <taxon>Aquimarina</taxon>
    </lineage>
</organism>
<sequence>MERKTSLIGYPIVIIITIIITFLVIKKCDNPTPPVDPPEEIISLNDAIELYSEYTTNRSCIIKAYEGGKDSIINTLCPSKRKPDLNFIPSRAFHLEEEFLEQYLAYIKQVTGDTVKVSGYRLYLGNYPDSTNLRDGKGIRKLDKRRNTIFIAPTMFHEQTNAHRGFTFIDKNNDGKVELQFIEELLESGESPVGEGKESQDSRINTASFFSFYSTSFNDEISTIANELGGSPPY</sequence>
<comment type="caution">
    <text evidence="2">The sequence shown here is derived from an EMBL/GenBank/DDBJ whole genome shotgun (WGS) entry which is preliminary data.</text>
</comment>
<dbReference type="OrthoDB" id="1427559at2"/>
<proteinExistence type="predicted"/>
<keyword evidence="1" id="KW-0472">Membrane</keyword>
<protein>
    <recommendedName>
        <fullName evidence="4">EF-hand domain-containing protein</fullName>
    </recommendedName>
</protein>
<reference evidence="2 3" key="1">
    <citation type="submission" date="2019-06" db="EMBL/GenBank/DDBJ databases">
        <authorList>
            <person name="Meng X."/>
        </authorList>
    </citation>
    <scope>NUCLEOTIDE SEQUENCE [LARGE SCALE GENOMIC DNA]</scope>
    <source>
        <strain evidence="2 3">M625</strain>
    </source>
</reference>
<dbReference type="RefSeq" id="WP_140593549.1">
    <property type="nucleotide sequence ID" value="NZ_VFWZ01000003.1"/>
</dbReference>
<accession>A0A504J5H8</accession>
<evidence type="ECO:0008006" key="4">
    <source>
        <dbReference type="Google" id="ProtNLM"/>
    </source>
</evidence>